<accession>A0A3S0JW09</accession>
<dbReference type="AlphaFoldDB" id="A0A3S0JW09"/>
<dbReference type="RefSeq" id="WP_126484364.1">
    <property type="nucleotide sequence ID" value="NZ_RXNS01000010.1"/>
</dbReference>
<dbReference type="OrthoDB" id="6174599at2"/>
<comment type="caution">
    <text evidence="1">The sequence shown here is derived from an EMBL/GenBank/DDBJ whole genome shotgun (WGS) entry which is preliminary data.</text>
</comment>
<gene>
    <name evidence="1" type="ORF">EKG36_11965</name>
</gene>
<sequence>MITFCTVTDSLGTITLFEVEGRKAGYIGQNRYNGTWTVFFSDMADAPAGVHLERSTAPGSQGVFAPGLTSRVAALVIVRRAFTATAKAVPNRASVTRPASRLCFFAHHFTPVSPRSVPAPLARNVATPALPRSPGTATERAAFFDASPVSAQPGFDLGVNPSPQGPAPRLRTDTNLRFVRVVARQPQGVSA</sequence>
<evidence type="ECO:0000313" key="2">
    <source>
        <dbReference type="Proteomes" id="UP000267400"/>
    </source>
</evidence>
<proteinExistence type="predicted"/>
<keyword evidence="2" id="KW-1185">Reference proteome</keyword>
<reference evidence="1 2" key="1">
    <citation type="submission" date="2018-12" db="EMBL/GenBank/DDBJ databases">
        <authorList>
            <person name="Yu L."/>
        </authorList>
    </citation>
    <scope>NUCLEOTIDE SEQUENCE [LARGE SCALE GENOMIC DNA]</scope>
    <source>
        <strain evidence="1 2">11S</strain>
    </source>
</reference>
<dbReference type="EMBL" id="RXNS01000010">
    <property type="protein sequence ID" value="RTR02996.1"/>
    <property type="molecule type" value="Genomic_DNA"/>
</dbReference>
<organism evidence="1 2">
    <name type="scientific">Halomonas nitroreducens</name>
    <dbReference type="NCBI Taxonomy" id="447425"/>
    <lineage>
        <taxon>Bacteria</taxon>
        <taxon>Pseudomonadati</taxon>
        <taxon>Pseudomonadota</taxon>
        <taxon>Gammaproteobacteria</taxon>
        <taxon>Oceanospirillales</taxon>
        <taxon>Halomonadaceae</taxon>
        <taxon>Halomonas</taxon>
    </lineage>
</organism>
<evidence type="ECO:0000313" key="1">
    <source>
        <dbReference type="EMBL" id="RTR02996.1"/>
    </source>
</evidence>
<name>A0A3S0JW09_9GAMM</name>
<dbReference type="Proteomes" id="UP000267400">
    <property type="component" value="Unassembled WGS sequence"/>
</dbReference>
<protein>
    <submittedName>
        <fullName evidence="1">Uncharacterized protein</fullName>
    </submittedName>
</protein>